<reference evidence="1" key="1">
    <citation type="journal article" date="2022" name="bioRxiv">
        <title>Population genetic analysis of Ophidiomyces ophidiicola, the causative agent of snake fungal disease, indicates recent introductions to the USA.</title>
        <authorList>
            <person name="Ladner J.T."/>
            <person name="Palmer J.M."/>
            <person name="Ettinger C.L."/>
            <person name="Stajich J.E."/>
            <person name="Farrell T.M."/>
            <person name="Glorioso B.M."/>
            <person name="Lawson B."/>
            <person name="Price S.J."/>
            <person name="Stengle A.G."/>
            <person name="Grear D.A."/>
            <person name="Lorch J.M."/>
        </authorList>
    </citation>
    <scope>NUCLEOTIDE SEQUENCE</scope>
    <source>
        <strain evidence="1">NWHC 24266-5</strain>
    </source>
</reference>
<protein>
    <submittedName>
        <fullName evidence="1">Uncharacterized protein</fullName>
    </submittedName>
</protein>
<evidence type="ECO:0000313" key="1">
    <source>
        <dbReference type="EMBL" id="KAI2382693.1"/>
    </source>
</evidence>
<comment type="caution">
    <text evidence="1">The sequence shown here is derived from an EMBL/GenBank/DDBJ whole genome shotgun (WGS) entry which is preliminary data.</text>
</comment>
<dbReference type="EMBL" id="JALBCA010000112">
    <property type="protein sequence ID" value="KAI2382693.1"/>
    <property type="molecule type" value="Genomic_DNA"/>
</dbReference>
<accession>A0ACB8UPS4</accession>
<sequence>MVLPRGNGKHRHRYSTLLSSSQIGSLLPQKDGSTNTKGSSNIEDDELFQPPSIIKFLFEKETSDKETTDHQENGMSYTASDNKEDTSWFGWPAPGHTSVRKSPALSSPSAPGSPRSLNRGNTPSVVPPQLGNLATRSEASREGYLGLPKSLTSLPDSPPIYPSQETPKLPDNGRFSQLQSFQEQKLFQRNKAYATCLRYAERTESALTRFLANYPDHARTKEELKEYRACRAKLNDGILLSAPERGRLGQIARNIERREYAISKNIMPITRKKFSSQIPPAEHNARNTVEKVALSNPNSKESSSFNMAVEECKCPTVRERERMAVPQSCDQTDEVSEVELEEEEEKDAEYFEEDCDGSDTGSQDASFWHYHVYIFDSSSSAGTTFISTFISKNRAEDCLRNEIAKIYTSCKLEDRSGLEMKCNFGDGGIREQSLEFSSGRFVQVRIERELVKEAIVPKQRRRKLQYLPNKIYIVTEHISVVDPENMEGKNQEIEYYAQFPRQTHGKEGFILLKHANEQANREMMTYLTNHLPKAQKFDPSFTGTMDTEAKLYLHELEEGERFYDRKSIVTDKNGYRLQVRIRVMEILVRGPRN</sequence>
<proteinExistence type="predicted"/>
<name>A0ACB8UPS4_9EURO</name>
<organism evidence="1">
    <name type="scientific">Ophidiomyces ophidiicola</name>
    <dbReference type="NCBI Taxonomy" id="1387563"/>
    <lineage>
        <taxon>Eukaryota</taxon>
        <taxon>Fungi</taxon>
        <taxon>Dikarya</taxon>
        <taxon>Ascomycota</taxon>
        <taxon>Pezizomycotina</taxon>
        <taxon>Eurotiomycetes</taxon>
        <taxon>Eurotiomycetidae</taxon>
        <taxon>Onygenales</taxon>
        <taxon>Onygenaceae</taxon>
        <taxon>Ophidiomyces</taxon>
    </lineage>
</organism>
<gene>
    <name evidence="1" type="ORF">LOY88_005789</name>
</gene>